<protein>
    <recommendedName>
        <fullName evidence="3">Glycoside-hydrolase family GH114 TIM-barrel domain-containing protein</fullName>
    </recommendedName>
</protein>
<proteinExistence type="predicted"/>
<keyword evidence="1" id="KW-0614">Plasmid</keyword>
<dbReference type="RefSeq" id="WP_071678058.1">
    <property type="nucleotide sequence ID" value="NZ_CP016313.1"/>
</dbReference>
<dbReference type="AlphaFoldDB" id="A0A1J0LWD4"/>
<dbReference type="OrthoDB" id="29193at2"/>
<evidence type="ECO:0000313" key="1">
    <source>
        <dbReference type="EMBL" id="APD10356.1"/>
    </source>
</evidence>
<dbReference type="KEGG" id="tbc:A0O31_02329"/>
<dbReference type="Proteomes" id="UP000182993">
    <property type="component" value="Plasmid pTB1"/>
</dbReference>
<dbReference type="Gene3D" id="3.20.20.70">
    <property type="entry name" value="Aldolase class I"/>
    <property type="match status" value="1"/>
</dbReference>
<reference evidence="2" key="1">
    <citation type="submission" date="2016-06" db="EMBL/GenBank/DDBJ databases">
        <title>Whole genome sequencing of Thermus brockianus strain GE-1.</title>
        <authorList>
            <person name="Schaefers C."/>
            <person name="Blank S."/>
            <person name="Wiebusch S."/>
            <person name="Elleuche S."/>
            <person name="Antranikian G."/>
        </authorList>
    </citation>
    <scope>NUCLEOTIDE SEQUENCE [LARGE SCALE GENOMIC DNA]</scope>
    <source>
        <strain evidence="2">GE-1</strain>
        <plasmid evidence="2">ptb1</plasmid>
    </source>
</reference>
<dbReference type="PANTHER" id="PTHR35882:SF2">
    <property type="entry name" value="PELA"/>
    <property type="match status" value="1"/>
</dbReference>
<gene>
    <name evidence="1" type="ORF">A0O31_02329</name>
</gene>
<dbReference type="PANTHER" id="PTHR35882">
    <property type="entry name" value="PELA"/>
    <property type="match status" value="1"/>
</dbReference>
<evidence type="ECO:0000313" key="2">
    <source>
        <dbReference type="Proteomes" id="UP000182993"/>
    </source>
</evidence>
<organism evidence="1 2">
    <name type="scientific">Thermus brockianus</name>
    <dbReference type="NCBI Taxonomy" id="56956"/>
    <lineage>
        <taxon>Bacteria</taxon>
        <taxon>Thermotogati</taxon>
        <taxon>Deinococcota</taxon>
        <taxon>Deinococci</taxon>
        <taxon>Thermales</taxon>
        <taxon>Thermaceae</taxon>
        <taxon>Thermus</taxon>
    </lineage>
</organism>
<name>A0A1J0LWD4_THEBO</name>
<geneLocation type="plasmid" evidence="2">
    <name>ptb1</name>
</geneLocation>
<accession>A0A1J0LWD4</accession>
<sequence>MGRGHPAAGEYTLWPLGGSFHSPGNYGYLAFLEAPNDPEALAAQVRVREGMLPPIPSRLQGIRRWALYYGGDPGALASLQAYELVVLAREAPLALVRGLRERGVRVVAYLPVGVVPRGEAEQKGLLKAALGPNPYAPDTLLMDPASALWQAQVRAEAARLLALGFEGFFLDGLDLADLYPEIIPELAALIRSLREGYPQALLLQHRGFRVLRRTARFLDAVVYSGLSVDARGQIALNDPSPVWPFRQRGLPALSLDQTPHAEAFDSALRRALELGFVPYVARGQLTEAPQTP</sequence>
<dbReference type="InterPro" id="IPR017853">
    <property type="entry name" value="GH"/>
</dbReference>
<evidence type="ECO:0008006" key="3">
    <source>
        <dbReference type="Google" id="ProtNLM"/>
    </source>
</evidence>
<dbReference type="EMBL" id="CP016313">
    <property type="protein sequence ID" value="APD10356.1"/>
    <property type="molecule type" value="Genomic_DNA"/>
</dbReference>
<dbReference type="SUPFAM" id="SSF51445">
    <property type="entry name" value="(Trans)glycosidases"/>
    <property type="match status" value="1"/>
</dbReference>
<dbReference type="InterPro" id="IPR013785">
    <property type="entry name" value="Aldolase_TIM"/>
</dbReference>